<keyword evidence="1" id="KW-0732">Signal</keyword>
<sequence>MIRCIRHVSAVGLLLLVALLANASRVQVLNSEEYGANPANRRHALAHWAQPRGDIYAGGVRLTGSVDTGEGLRYERTYEQGALYAPVTGFASQSYGTTMLEDTEDASLSGRDPRLAPLPLWGELTRSPQPGAQVHTTIEPRLQEAGYAGLRGRKGAVVALDPATGRILALVSAPGYDPRELAGNSPKVRAAWQRLLADPDQPLLNRATRQTYPPGSTFKVVTAAAALSSGVVEDIDAPTVSPSPYNLVGTRTLLRNESAGCADAPLHTAFVVSCNTVFAKLGASVGTEEMARTAAAFGFDDEGLRIPAPVLPSHFGSRMDAAQVALSAIGQFDTRATPLQMASVAATVANGGIRMRPYLVDRIADRSGETVTQTRPEALGGPVVDGYTAQRLQEMMADTVRVGTGRRAAVPGALVGGKTGTAQHGVDNSRKPYAWFVSWAKAPDDRVARVAVAVVVEDAEARRSDISGGGSAAPIARAVMKAALADGEGEPGRDRR</sequence>
<feature type="domain" description="Penicillin-binding protein transpeptidase" evidence="2">
    <location>
        <begin position="155"/>
        <end position="481"/>
    </location>
</feature>
<reference evidence="5" key="1">
    <citation type="journal article" date="2019" name="Int. J. Syst. Evol. Microbiol.">
        <title>The Global Catalogue of Microorganisms (GCM) 10K type strain sequencing project: providing services to taxonomists for standard genome sequencing and annotation.</title>
        <authorList>
            <consortium name="The Broad Institute Genomics Platform"/>
            <consortium name="The Broad Institute Genome Sequencing Center for Infectious Disease"/>
            <person name="Wu L."/>
            <person name="Ma J."/>
        </authorList>
    </citation>
    <scope>NUCLEOTIDE SEQUENCE [LARGE SCALE GENOMIC DNA]</scope>
    <source>
        <strain evidence="5">CGMCC 1.13681</strain>
    </source>
</reference>
<keyword evidence="5" id="KW-1185">Reference proteome</keyword>
<dbReference type="PANTHER" id="PTHR30627">
    <property type="entry name" value="PEPTIDOGLYCAN D,D-TRANSPEPTIDASE"/>
    <property type="match status" value="1"/>
</dbReference>
<comment type="caution">
    <text evidence="4">The sequence shown here is derived from an EMBL/GenBank/DDBJ whole genome shotgun (WGS) entry which is preliminary data.</text>
</comment>
<dbReference type="PANTHER" id="PTHR30627:SF24">
    <property type="entry name" value="PENICILLIN-BINDING PROTEIN 4B"/>
    <property type="match status" value="1"/>
</dbReference>
<proteinExistence type="predicted"/>
<evidence type="ECO:0000313" key="4">
    <source>
        <dbReference type="EMBL" id="MFC7219910.1"/>
    </source>
</evidence>
<dbReference type="InterPro" id="IPR001460">
    <property type="entry name" value="PCN-bd_Tpept"/>
</dbReference>
<dbReference type="InterPro" id="IPR054120">
    <property type="entry name" value="PBPA_dimer"/>
</dbReference>
<evidence type="ECO:0000256" key="1">
    <source>
        <dbReference type="SAM" id="SignalP"/>
    </source>
</evidence>
<dbReference type="Pfam" id="PF21922">
    <property type="entry name" value="PBP_dimer_2"/>
    <property type="match status" value="1"/>
</dbReference>
<dbReference type="SUPFAM" id="SSF56601">
    <property type="entry name" value="beta-lactamase/transpeptidase-like"/>
    <property type="match status" value="1"/>
</dbReference>
<feature type="chain" id="PRO_5045928820" evidence="1">
    <location>
        <begin position="24"/>
        <end position="496"/>
    </location>
</feature>
<protein>
    <submittedName>
        <fullName evidence="4">Penicillin-binding transpeptidase domain-containing protein</fullName>
    </submittedName>
</protein>
<evidence type="ECO:0000259" key="2">
    <source>
        <dbReference type="Pfam" id="PF00905"/>
    </source>
</evidence>
<dbReference type="Pfam" id="PF00905">
    <property type="entry name" value="Transpeptidase"/>
    <property type="match status" value="1"/>
</dbReference>
<dbReference type="Gene3D" id="3.90.1310.10">
    <property type="entry name" value="Penicillin-binding protein 2a (Domain 2)"/>
    <property type="match status" value="1"/>
</dbReference>
<dbReference type="InterPro" id="IPR012338">
    <property type="entry name" value="Beta-lactam/transpept-like"/>
</dbReference>
<gene>
    <name evidence="4" type="ORF">ACFQLX_17320</name>
</gene>
<dbReference type="Proteomes" id="UP001596413">
    <property type="component" value="Unassembled WGS sequence"/>
</dbReference>
<feature type="signal peptide" evidence="1">
    <location>
        <begin position="1"/>
        <end position="23"/>
    </location>
</feature>
<name>A0ABW2GGL4_9ACTN</name>
<evidence type="ECO:0000259" key="3">
    <source>
        <dbReference type="Pfam" id="PF21922"/>
    </source>
</evidence>
<organism evidence="4 5">
    <name type="scientific">Streptomyces polyrhachis</name>
    <dbReference type="NCBI Taxonomy" id="1282885"/>
    <lineage>
        <taxon>Bacteria</taxon>
        <taxon>Bacillati</taxon>
        <taxon>Actinomycetota</taxon>
        <taxon>Actinomycetes</taxon>
        <taxon>Kitasatosporales</taxon>
        <taxon>Streptomycetaceae</taxon>
        <taxon>Streptomyces</taxon>
    </lineage>
</organism>
<dbReference type="Gene3D" id="3.40.710.10">
    <property type="entry name" value="DD-peptidase/beta-lactamase superfamily"/>
    <property type="match status" value="1"/>
</dbReference>
<dbReference type="RefSeq" id="WP_386416131.1">
    <property type="nucleotide sequence ID" value="NZ_JBHSZO010000026.1"/>
</dbReference>
<dbReference type="EMBL" id="JBHSZO010000026">
    <property type="protein sequence ID" value="MFC7219910.1"/>
    <property type="molecule type" value="Genomic_DNA"/>
</dbReference>
<accession>A0ABW2GGL4</accession>
<feature type="domain" description="Penicillin binding protein A dimerisation" evidence="3">
    <location>
        <begin position="52"/>
        <end position="134"/>
    </location>
</feature>
<evidence type="ECO:0000313" key="5">
    <source>
        <dbReference type="Proteomes" id="UP001596413"/>
    </source>
</evidence>
<dbReference type="InterPro" id="IPR050515">
    <property type="entry name" value="Beta-lactam/transpept"/>
</dbReference>